<sequence>MLKYLLFICMMIVLFLGGALFGINQASEGVIQTRGYTTDHLKEALSVEQTGQDKYDVTVMGIPVEQQNVETKINLYQDHAAHSSVQLAELLGGGVSRIYDVVITAAANIVEPLF</sequence>
<dbReference type="STRING" id="571932.SAMN05421743_11192"/>
<dbReference type="OrthoDB" id="2971845at2"/>
<proteinExistence type="predicted"/>
<dbReference type="Proteomes" id="UP000198584">
    <property type="component" value="Unassembled WGS sequence"/>
</dbReference>
<gene>
    <name evidence="1" type="ORF">SAMN05421743_11192</name>
</gene>
<accession>A0A1H4FFZ8</accession>
<dbReference type="EMBL" id="FNQR01000011">
    <property type="protein sequence ID" value="SEA96216.1"/>
    <property type="molecule type" value="Genomic_DNA"/>
</dbReference>
<dbReference type="InterPro" id="IPR020534">
    <property type="entry name" value="Uncharacterised_YqxA"/>
</dbReference>
<name>A0A1H4FFZ8_9BACI</name>
<dbReference type="Pfam" id="PF12438">
    <property type="entry name" value="DUF3679"/>
    <property type="match status" value="1"/>
</dbReference>
<organism evidence="1 2">
    <name type="scientific">Thalassobacillus cyri</name>
    <dbReference type="NCBI Taxonomy" id="571932"/>
    <lineage>
        <taxon>Bacteria</taxon>
        <taxon>Bacillati</taxon>
        <taxon>Bacillota</taxon>
        <taxon>Bacilli</taxon>
        <taxon>Bacillales</taxon>
        <taxon>Bacillaceae</taxon>
        <taxon>Thalassobacillus</taxon>
    </lineage>
</organism>
<reference evidence="1 2" key="1">
    <citation type="submission" date="2016-10" db="EMBL/GenBank/DDBJ databases">
        <authorList>
            <person name="de Groot N.N."/>
        </authorList>
    </citation>
    <scope>NUCLEOTIDE SEQUENCE [LARGE SCALE GENOMIC DNA]</scope>
    <source>
        <strain evidence="1 2">CCM7597</strain>
    </source>
</reference>
<evidence type="ECO:0000313" key="1">
    <source>
        <dbReference type="EMBL" id="SEA96216.1"/>
    </source>
</evidence>
<keyword evidence="2" id="KW-1185">Reference proteome</keyword>
<evidence type="ECO:0000313" key="2">
    <source>
        <dbReference type="Proteomes" id="UP000198584"/>
    </source>
</evidence>
<evidence type="ECO:0008006" key="3">
    <source>
        <dbReference type="Google" id="ProtNLM"/>
    </source>
</evidence>
<dbReference type="AlphaFoldDB" id="A0A1H4FFZ8"/>
<protein>
    <recommendedName>
        <fullName evidence="3">DUF3679 domain-containing protein</fullName>
    </recommendedName>
</protein>
<dbReference type="RefSeq" id="WP_093045539.1">
    <property type="nucleotide sequence ID" value="NZ_FNQR01000011.1"/>
</dbReference>